<proteinExistence type="predicted"/>
<accession>A0A8S1JSJ9</accession>
<keyword evidence="3" id="KW-1185">Reference proteome</keyword>
<evidence type="ECO:0000313" key="2">
    <source>
        <dbReference type="EMBL" id="CAD8045652.1"/>
    </source>
</evidence>
<comment type="caution">
    <text evidence="2">The sequence shown here is derived from an EMBL/GenBank/DDBJ whole genome shotgun (WGS) entry which is preliminary data.</text>
</comment>
<dbReference type="EMBL" id="CAJJDN010000001">
    <property type="protein sequence ID" value="CAD8045652.1"/>
    <property type="molecule type" value="Genomic_DNA"/>
</dbReference>
<keyword evidence="1" id="KW-1133">Transmembrane helix</keyword>
<organism evidence="2 3">
    <name type="scientific">Paramecium sonneborni</name>
    <dbReference type="NCBI Taxonomy" id="65129"/>
    <lineage>
        <taxon>Eukaryota</taxon>
        <taxon>Sar</taxon>
        <taxon>Alveolata</taxon>
        <taxon>Ciliophora</taxon>
        <taxon>Intramacronucleata</taxon>
        <taxon>Oligohymenophorea</taxon>
        <taxon>Peniculida</taxon>
        <taxon>Parameciidae</taxon>
        <taxon>Paramecium</taxon>
    </lineage>
</organism>
<feature type="transmembrane region" description="Helical" evidence="1">
    <location>
        <begin position="170"/>
        <end position="193"/>
    </location>
</feature>
<feature type="transmembrane region" description="Helical" evidence="1">
    <location>
        <begin position="53"/>
        <end position="73"/>
    </location>
</feature>
<feature type="transmembrane region" description="Helical" evidence="1">
    <location>
        <begin position="110"/>
        <end position="133"/>
    </location>
</feature>
<name>A0A8S1JSJ9_9CILI</name>
<gene>
    <name evidence="2" type="ORF">PSON_ATCC_30995.1.T0010175</name>
</gene>
<reference evidence="2" key="1">
    <citation type="submission" date="2021-01" db="EMBL/GenBank/DDBJ databases">
        <authorList>
            <consortium name="Genoscope - CEA"/>
            <person name="William W."/>
        </authorList>
    </citation>
    <scope>NUCLEOTIDE SEQUENCE</scope>
</reference>
<dbReference type="OrthoDB" id="305946at2759"/>
<keyword evidence="1" id="KW-0812">Transmembrane</keyword>
<keyword evidence="1" id="KW-0472">Membrane</keyword>
<dbReference type="AlphaFoldDB" id="A0A8S1JSJ9"/>
<evidence type="ECO:0000313" key="3">
    <source>
        <dbReference type="Proteomes" id="UP000692954"/>
    </source>
</evidence>
<protein>
    <submittedName>
        <fullName evidence="2">Uncharacterized protein</fullName>
    </submittedName>
</protein>
<dbReference type="Proteomes" id="UP000692954">
    <property type="component" value="Unassembled WGS sequence"/>
</dbReference>
<sequence>MSFILPIVSVFGFLASIVAFGISVDLKIQLGSMSLDISRTAFFRTREIYASQIPYLEAISFCIFLFIAIIRTIEYFKIDYKMVVSMNDGESEMYYLTRVKLQQALEWSNIAVTQAFIILTLALALIIGIVFSINGHFYAQELIKKFINIEKLSDSDKNTLSELDSQSLKFTVIVALNALALACVFFQFLIIIIKKLRL</sequence>
<evidence type="ECO:0000256" key="1">
    <source>
        <dbReference type="SAM" id="Phobius"/>
    </source>
</evidence>